<dbReference type="GO" id="GO:0006139">
    <property type="term" value="P:nucleobase-containing compound metabolic process"/>
    <property type="evidence" value="ECO:0007669"/>
    <property type="project" value="InterPro"/>
</dbReference>
<dbReference type="PANTHER" id="PTHR23359">
    <property type="entry name" value="NUCLEOTIDE KINASE"/>
    <property type="match status" value="1"/>
</dbReference>
<dbReference type="InterPro" id="IPR027417">
    <property type="entry name" value="P-loop_NTPase"/>
</dbReference>
<dbReference type="Gene3D" id="3.40.50.300">
    <property type="entry name" value="P-loop containing nucleotide triphosphate hydrolases"/>
    <property type="match status" value="3"/>
</dbReference>
<accession>A0AA85K6R4</accession>
<keyword evidence="3" id="KW-0418">Kinase</keyword>
<reference evidence="4" key="1">
    <citation type="submission" date="2022-06" db="EMBL/GenBank/DDBJ databases">
        <authorList>
            <person name="Berger JAMES D."/>
            <person name="Berger JAMES D."/>
        </authorList>
    </citation>
    <scope>NUCLEOTIDE SEQUENCE [LARGE SCALE GENOMIC DNA]</scope>
</reference>
<dbReference type="GO" id="GO:0005524">
    <property type="term" value="F:ATP binding"/>
    <property type="evidence" value="ECO:0007669"/>
    <property type="project" value="InterPro"/>
</dbReference>
<proteinExistence type="predicted"/>
<reference evidence="5" key="2">
    <citation type="submission" date="2023-11" db="UniProtKB">
        <authorList>
            <consortium name="WormBaseParasite"/>
        </authorList>
    </citation>
    <scope>IDENTIFICATION</scope>
</reference>
<keyword evidence="4" id="KW-1185">Reference proteome</keyword>
<dbReference type="WBParaSite" id="TREG1_70390.1">
    <property type="protein sequence ID" value="TREG1_70390.1"/>
    <property type="gene ID" value="TREG1_70390"/>
</dbReference>
<dbReference type="AlphaFoldDB" id="A0AA85K6R4"/>
<dbReference type="Proteomes" id="UP000050795">
    <property type="component" value="Unassembled WGS sequence"/>
</dbReference>
<dbReference type="InterPro" id="IPR000850">
    <property type="entry name" value="Adenylat/UMP-CMP_kin"/>
</dbReference>
<keyword evidence="2" id="KW-0547">Nucleotide-binding</keyword>
<protein>
    <recommendedName>
        <fullName evidence="6">Adenylate kinase isoenzyme 5</fullName>
    </recommendedName>
</protein>
<keyword evidence="1" id="KW-0808">Transferase</keyword>
<dbReference type="GO" id="GO:0019205">
    <property type="term" value="F:nucleobase-containing compound kinase activity"/>
    <property type="evidence" value="ECO:0007669"/>
    <property type="project" value="InterPro"/>
</dbReference>
<evidence type="ECO:0000313" key="4">
    <source>
        <dbReference type="Proteomes" id="UP000050795"/>
    </source>
</evidence>
<dbReference type="Pfam" id="PF00406">
    <property type="entry name" value="ADK"/>
    <property type="match status" value="1"/>
</dbReference>
<evidence type="ECO:0000313" key="5">
    <source>
        <dbReference type="WBParaSite" id="TREG1_70390.1"/>
    </source>
</evidence>
<name>A0AA85K6R4_TRIRE</name>
<evidence type="ECO:0008006" key="6">
    <source>
        <dbReference type="Google" id="ProtNLM"/>
    </source>
</evidence>
<organism evidence="4 5">
    <name type="scientific">Trichobilharzia regenti</name>
    <name type="common">Nasal bird schistosome</name>
    <dbReference type="NCBI Taxonomy" id="157069"/>
    <lineage>
        <taxon>Eukaryota</taxon>
        <taxon>Metazoa</taxon>
        <taxon>Spiralia</taxon>
        <taxon>Lophotrochozoa</taxon>
        <taxon>Platyhelminthes</taxon>
        <taxon>Trematoda</taxon>
        <taxon>Digenea</taxon>
        <taxon>Strigeidida</taxon>
        <taxon>Schistosomatoidea</taxon>
        <taxon>Schistosomatidae</taxon>
        <taxon>Trichobilharzia</taxon>
    </lineage>
</organism>
<dbReference type="InterPro" id="IPR033690">
    <property type="entry name" value="Adenylat_kinase_CS"/>
</dbReference>
<dbReference type="PROSITE" id="PS00113">
    <property type="entry name" value="ADENYLATE_KINASE"/>
    <property type="match status" value="1"/>
</dbReference>
<evidence type="ECO:0000256" key="2">
    <source>
        <dbReference type="ARBA" id="ARBA00022741"/>
    </source>
</evidence>
<sequence>MTGLMYHRPIDHLNYLQQCIEKIKMHGVEGVRWDLFLQPKAVERSALHLNAEIDDNSQYDPHPGISSTKLDIKPSAVIICIVAGPGVDKSIFSSGIIPHYPNFIYVNMATLLKKRAKIEAEKKTPRWPEAVKMINSGEFLPSDMVLESFLWKLNQHASADGFIVDGYPRNERQYSDLKKHVNMERLGCVILLDVSEEFCRQRLSEKESQADKYFKNNESGSVERRLCLFKTQTLPTCKLIDNDEKLRVVDGENKPDVIAKDILKVCEYILSGNMIGPETRPSPGTVPNKPIPTASHGMMGCEDRMRAFNIPRITPIFPDNGRSSDLYSCPIILLFGGPASGRTEQAGALCKKLPGLKHFNVTDYLRKRVLDLIDEDSDKDWDVIARRVHSSDPPTDKDRIIPEYWDVQVDIIRQEFSNIAINSRALNTFNQHIGGVDLAILLDCEESSLNERLRQRYARLNRVEDQESVAGQRILFFKYCTLPVVRHYDERSKLVTIPGDREQHLVLNDLIAVVEYFLRKKETANGNTNNSAFVSEEVIPHMSQMIKDGDNQIVPQNNIIDDDKSLETSYDESLDKEQENSALQLFTILEFPNNEPTSSELKLDNTTVNDDAESWSDILNKCKFIFILGCSENIRKEYCNRLVKQFDSIHISMDSAMDKADGNDNPLKKLLQLIRENFSKDSVSKDYIISGIPNSLEQAEEIEAFNDSLKFSNYVTENIATVDETNIESELISFLETTGKLHRIYSISSIRQSWKYIA</sequence>
<dbReference type="SUPFAM" id="SSF52540">
    <property type="entry name" value="P-loop containing nucleoside triphosphate hydrolases"/>
    <property type="match status" value="2"/>
</dbReference>
<evidence type="ECO:0000256" key="3">
    <source>
        <dbReference type="ARBA" id="ARBA00022777"/>
    </source>
</evidence>
<evidence type="ECO:0000256" key="1">
    <source>
        <dbReference type="ARBA" id="ARBA00022679"/>
    </source>
</evidence>